<organism evidence="1 2">
    <name type="scientific">Armillaria gallica</name>
    <name type="common">Bulbous honey fungus</name>
    <name type="synonym">Armillaria bulbosa</name>
    <dbReference type="NCBI Taxonomy" id="47427"/>
    <lineage>
        <taxon>Eukaryota</taxon>
        <taxon>Fungi</taxon>
        <taxon>Dikarya</taxon>
        <taxon>Basidiomycota</taxon>
        <taxon>Agaricomycotina</taxon>
        <taxon>Agaricomycetes</taxon>
        <taxon>Agaricomycetidae</taxon>
        <taxon>Agaricales</taxon>
        <taxon>Marasmiineae</taxon>
        <taxon>Physalacriaceae</taxon>
        <taxon>Armillaria</taxon>
    </lineage>
</organism>
<dbReference type="Proteomes" id="UP000217790">
    <property type="component" value="Unassembled WGS sequence"/>
</dbReference>
<proteinExistence type="predicted"/>
<reference evidence="2" key="1">
    <citation type="journal article" date="2017" name="Nat. Ecol. Evol.">
        <title>Genome expansion and lineage-specific genetic innovations in the forest pathogenic fungi Armillaria.</title>
        <authorList>
            <person name="Sipos G."/>
            <person name="Prasanna A.N."/>
            <person name="Walter M.C."/>
            <person name="O'Connor E."/>
            <person name="Balint B."/>
            <person name="Krizsan K."/>
            <person name="Kiss B."/>
            <person name="Hess J."/>
            <person name="Varga T."/>
            <person name="Slot J."/>
            <person name="Riley R."/>
            <person name="Boka B."/>
            <person name="Rigling D."/>
            <person name="Barry K."/>
            <person name="Lee J."/>
            <person name="Mihaltcheva S."/>
            <person name="LaButti K."/>
            <person name="Lipzen A."/>
            <person name="Waldron R."/>
            <person name="Moloney N.M."/>
            <person name="Sperisen C."/>
            <person name="Kredics L."/>
            <person name="Vagvoelgyi C."/>
            <person name="Patrignani A."/>
            <person name="Fitzpatrick D."/>
            <person name="Nagy I."/>
            <person name="Doyle S."/>
            <person name="Anderson J.B."/>
            <person name="Grigoriev I.V."/>
            <person name="Gueldener U."/>
            <person name="Muensterkoetter M."/>
            <person name="Nagy L.G."/>
        </authorList>
    </citation>
    <scope>NUCLEOTIDE SEQUENCE [LARGE SCALE GENOMIC DNA]</scope>
    <source>
        <strain evidence="2">Ar21-2</strain>
    </source>
</reference>
<dbReference type="AlphaFoldDB" id="A0A2H3D479"/>
<keyword evidence="2" id="KW-1185">Reference proteome</keyword>
<dbReference type="EMBL" id="KZ293666">
    <property type="protein sequence ID" value="PBK90081.1"/>
    <property type="molecule type" value="Genomic_DNA"/>
</dbReference>
<feature type="non-terminal residue" evidence="1">
    <location>
        <position position="54"/>
    </location>
</feature>
<name>A0A2H3D479_ARMGA</name>
<accession>A0A2H3D479</accession>
<evidence type="ECO:0000313" key="1">
    <source>
        <dbReference type="EMBL" id="PBK90081.1"/>
    </source>
</evidence>
<gene>
    <name evidence="1" type="ORF">ARMGADRAFT_871013</name>
</gene>
<evidence type="ECO:0000313" key="2">
    <source>
        <dbReference type="Proteomes" id="UP000217790"/>
    </source>
</evidence>
<feature type="non-terminal residue" evidence="1">
    <location>
        <position position="1"/>
    </location>
</feature>
<protein>
    <submittedName>
        <fullName evidence="1">Uncharacterized protein</fullName>
    </submittedName>
</protein>
<sequence>TGQGTHFVLAATKNLYWKVAHLTGHICRLEDALSTTQAQFPDIPQPLLHDDFME</sequence>
<dbReference type="InParanoid" id="A0A2H3D479"/>